<evidence type="ECO:0000256" key="1">
    <source>
        <dbReference type="SAM" id="Coils"/>
    </source>
</evidence>
<dbReference type="OrthoDB" id="9784936at2"/>
<feature type="coiled-coil region" evidence="1">
    <location>
        <begin position="184"/>
        <end position="211"/>
    </location>
</feature>
<proteinExistence type="predicted"/>
<reference evidence="3 4" key="1">
    <citation type="submission" date="2016-11" db="EMBL/GenBank/DDBJ databases">
        <authorList>
            <person name="Jaros S."/>
            <person name="Januszkiewicz K."/>
            <person name="Wedrychowicz H."/>
        </authorList>
    </citation>
    <scope>NUCLEOTIDE SEQUENCE [LARGE SCALE GENOMIC DNA]</scope>
    <source>
        <strain evidence="3 4">DSM 16010</strain>
    </source>
</reference>
<dbReference type="RefSeq" id="WP_072710978.1">
    <property type="nucleotide sequence ID" value="NZ_FRCF01000020.1"/>
</dbReference>
<accession>A0A1M7KNX1</accession>
<keyword evidence="4" id="KW-1185">Reference proteome</keyword>
<dbReference type="EMBL" id="FRCF01000020">
    <property type="protein sequence ID" value="SHM66670.1"/>
    <property type="molecule type" value="Genomic_DNA"/>
</dbReference>
<keyword evidence="1" id="KW-0175">Coiled coil</keyword>
<feature type="domain" description="DUF4062" evidence="2">
    <location>
        <begin position="11"/>
        <end position="102"/>
    </location>
</feature>
<dbReference type="Pfam" id="PF13271">
    <property type="entry name" value="DUF4062"/>
    <property type="match status" value="1"/>
</dbReference>
<evidence type="ECO:0000259" key="2">
    <source>
        <dbReference type="Pfam" id="PF13271"/>
    </source>
</evidence>
<sequence length="292" mass="33571">MEYGFIARALQVMIASPGDVDQKRQSVREEIVNFNGMHSEKEKIVLLPVGWETHSYPETGADAQTILNKQIVSKCDLLVGIFGTKVGTRTENALSGTIEEINKHINAGKPAMIYFSTELVPRNTDQDQLKKLENFKKEMQLNKGEFKALYKDFNSTDDFRNKFRNDLYRMVVLSEYFNESKISNLSEKELIEELKSNKGEKEEKKISEEAKELIAEAYRTDSEIHNFKTMEGQIIQAGDKGFTPVNPRNDAYYVEAINELESKGYIRSLNSKRQVFKLTREGYKYGDENFVN</sequence>
<organism evidence="3 4">
    <name type="scientific">Lacicoccus alkaliphilus DSM 16010</name>
    <dbReference type="NCBI Taxonomy" id="1123231"/>
    <lineage>
        <taxon>Bacteria</taxon>
        <taxon>Bacillati</taxon>
        <taxon>Bacillota</taxon>
        <taxon>Bacilli</taxon>
        <taxon>Bacillales</taxon>
        <taxon>Salinicoccaceae</taxon>
        <taxon>Lacicoccus</taxon>
    </lineage>
</organism>
<dbReference type="AlphaFoldDB" id="A0A1M7KNX1"/>
<dbReference type="InterPro" id="IPR025139">
    <property type="entry name" value="DUF4062"/>
</dbReference>
<protein>
    <recommendedName>
        <fullName evidence="2">DUF4062 domain-containing protein</fullName>
    </recommendedName>
</protein>
<evidence type="ECO:0000313" key="4">
    <source>
        <dbReference type="Proteomes" id="UP000184206"/>
    </source>
</evidence>
<dbReference type="STRING" id="1123231.SAMN02745189_02588"/>
<name>A0A1M7KNX1_9BACL</name>
<evidence type="ECO:0000313" key="3">
    <source>
        <dbReference type="EMBL" id="SHM66670.1"/>
    </source>
</evidence>
<gene>
    <name evidence="3" type="ORF">SAMN02745189_02588</name>
</gene>
<dbReference type="Proteomes" id="UP000184206">
    <property type="component" value="Unassembled WGS sequence"/>
</dbReference>